<dbReference type="OrthoDB" id="6506163at2"/>
<gene>
    <name evidence="1" type="ORF">ACH50_05590</name>
</gene>
<proteinExistence type="predicted"/>
<dbReference type="STRING" id="1121863.GCA_000621185_01301"/>
<accession>A0A0J8YE49</accession>
<comment type="caution">
    <text evidence="1">The sequence shown here is derived from an EMBL/GenBank/DDBJ whole genome shotgun (WGS) entry which is preliminary data.</text>
</comment>
<dbReference type="RefSeq" id="WP_024557570.1">
    <property type="nucleotide sequence ID" value="NZ_LFEJ01000009.1"/>
</dbReference>
<dbReference type="PATRIC" id="fig|1656095.3.peg.1813"/>
<sequence>MAFLTAQTSRRLTRRIRRAARALLLPRSSNDSTRMLESFIPTGHLYGIDFGNIDPVWYRNR</sequence>
<dbReference type="AlphaFoldDB" id="A0A0J8YE49"/>
<organism evidence="1 2">
    <name type="scientific">Franconibacter pulveris</name>
    <dbReference type="NCBI Taxonomy" id="435910"/>
    <lineage>
        <taxon>Bacteria</taxon>
        <taxon>Pseudomonadati</taxon>
        <taxon>Pseudomonadota</taxon>
        <taxon>Gammaproteobacteria</taxon>
        <taxon>Enterobacterales</taxon>
        <taxon>Enterobacteriaceae</taxon>
        <taxon>Franconibacter</taxon>
    </lineage>
</organism>
<reference evidence="1 2" key="1">
    <citation type="submission" date="2015-06" db="EMBL/GenBank/DDBJ databases">
        <title>Genome sequencing of Cronobacter sp. strain DJ34 isolated from petroleum contaminated sludge of Duliajan Oil Fields, Assam, India.</title>
        <authorList>
            <person name="Pal S."/>
            <person name="Banerjee T.D."/>
            <person name="Roy A."/>
            <person name="Sar P."/>
            <person name="Kazy S.K."/>
        </authorList>
    </citation>
    <scope>NUCLEOTIDE SEQUENCE [LARGE SCALE GENOMIC DNA]</scope>
    <source>
        <strain evidence="1 2">DJ34</strain>
    </source>
</reference>
<name>A0A0J8YE49_9ENTR</name>
<keyword evidence="2" id="KW-1185">Reference proteome</keyword>
<evidence type="ECO:0000313" key="2">
    <source>
        <dbReference type="Proteomes" id="UP000037315"/>
    </source>
</evidence>
<protein>
    <submittedName>
        <fullName evidence="1">Uncharacterized protein</fullName>
    </submittedName>
</protein>
<dbReference type="Proteomes" id="UP000037315">
    <property type="component" value="Unassembled WGS sequence"/>
</dbReference>
<dbReference type="EMBL" id="LFEJ01000009">
    <property type="protein sequence ID" value="KMV35794.1"/>
    <property type="molecule type" value="Genomic_DNA"/>
</dbReference>
<evidence type="ECO:0000313" key="1">
    <source>
        <dbReference type="EMBL" id="KMV35794.1"/>
    </source>
</evidence>